<evidence type="ECO:0000256" key="5">
    <source>
        <dbReference type="ARBA" id="ARBA00023204"/>
    </source>
</evidence>
<dbReference type="InterPro" id="IPR021644">
    <property type="entry name" value="CAF-1_p150_acidic"/>
</dbReference>
<feature type="compositionally biased region" description="Acidic residues" evidence="7">
    <location>
        <begin position="424"/>
        <end position="433"/>
    </location>
</feature>
<feature type="compositionally biased region" description="Polar residues" evidence="7">
    <location>
        <begin position="494"/>
        <end position="506"/>
    </location>
</feature>
<dbReference type="InterPro" id="IPR022043">
    <property type="entry name" value="CAF1A_DD"/>
</dbReference>
<evidence type="ECO:0000256" key="3">
    <source>
        <dbReference type="ARBA" id="ARBA00022763"/>
    </source>
</evidence>
<dbReference type="Pfam" id="PF12253">
    <property type="entry name" value="CAF1A_dimeriz"/>
    <property type="match status" value="1"/>
</dbReference>
<comment type="subcellular location">
    <subcellularLocation>
        <location evidence="1">Nucleus</location>
    </subcellularLocation>
</comment>
<feature type="compositionally biased region" description="Acidic residues" evidence="7">
    <location>
        <begin position="394"/>
        <end position="416"/>
    </location>
</feature>
<dbReference type="Proteomes" id="UP001161438">
    <property type="component" value="Chromosome 16"/>
</dbReference>
<dbReference type="Pfam" id="PF11600">
    <property type="entry name" value="CAF1A_acidic"/>
    <property type="match status" value="1"/>
</dbReference>
<dbReference type="AlphaFoldDB" id="A0AA35NDP1"/>
<name>A0AA35NDP1_SACMI</name>
<accession>A0AA35NDP1</accession>
<dbReference type="EMBL" id="OX365772">
    <property type="protein sequence ID" value="CAI4036887.1"/>
    <property type="molecule type" value="Genomic_DNA"/>
</dbReference>
<dbReference type="GO" id="GO:0006260">
    <property type="term" value="P:DNA replication"/>
    <property type="evidence" value="ECO:0007669"/>
    <property type="project" value="UniProtKB-KW"/>
</dbReference>
<feature type="compositionally biased region" description="Basic and acidic residues" evidence="7">
    <location>
        <begin position="128"/>
        <end position="227"/>
    </location>
</feature>
<keyword evidence="2" id="KW-0235">DNA replication</keyword>
<gene>
    <name evidence="11" type="primary">SMKI16G1840</name>
    <name evidence="11" type="ORF">SMKI_16G1840</name>
</gene>
<keyword evidence="3" id="KW-0227">DNA damage</keyword>
<keyword evidence="6" id="KW-0539">Nucleus</keyword>
<dbReference type="PANTHER" id="PTHR15272:SF0">
    <property type="entry name" value="CHROMATIN ASSEMBLY FACTOR 1 SUBUNIT A"/>
    <property type="match status" value="1"/>
</dbReference>
<evidence type="ECO:0000259" key="8">
    <source>
        <dbReference type="Pfam" id="PF11600"/>
    </source>
</evidence>
<evidence type="ECO:0000313" key="11">
    <source>
        <dbReference type="EMBL" id="CAI4036887.1"/>
    </source>
</evidence>
<evidence type="ECO:0000259" key="10">
    <source>
        <dbReference type="Pfam" id="PF21796"/>
    </source>
</evidence>
<keyword evidence="4" id="KW-0143">Chaperone</keyword>
<feature type="region of interest" description="Disordered" evidence="7">
    <location>
        <begin position="394"/>
        <end position="441"/>
    </location>
</feature>
<dbReference type="Pfam" id="PF21796">
    <property type="entry name" value="Cac1_C"/>
    <property type="match status" value="1"/>
</dbReference>
<evidence type="ECO:0000256" key="7">
    <source>
        <dbReference type="SAM" id="MobiDB-lite"/>
    </source>
</evidence>
<dbReference type="GO" id="GO:0006334">
    <property type="term" value="P:nucleosome assembly"/>
    <property type="evidence" value="ECO:0007669"/>
    <property type="project" value="TreeGrafter"/>
</dbReference>
<protein>
    <recommendedName>
        <fullName evidence="13">Rlf2p</fullName>
    </recommendedName>
</protein>
<dbReference type="GO" id="GO:0005634">
    <property type="term" value="C:nucleus"/>
    <property type="evidence" value="ECO:0007669"/>
    <property type="project" value="UniProtKB-SubCell"/>
</dbReference>
<keyword evidence="12" id="KW-1185">Reference proteome</keyword>
<evidence type="ECO:0000256" key="1">
    <source>
        <dbReference type="ARBA" id="ARBA00004123"/>
    </source>
</evidence>
<evidence type="ECO:0000313" key="12">
    <source>
        <dbReference type="Proteomes" id="UP001161438"/>
    </source>
</evidence>
<evidence type="ECO:0000259" key="9">
    <source>
        <dbReference type="Pfam" id="PF12253"/>
    </source>
</evidence>
<dbReference type="RefSeq" id="XP_056080004.1">
    <property type="nucleotide sequence ID" value="XM_056226269.1"/>
</dbReference>
<feature type="region of interest" description="Disordered" evidence="7">
    <location>
        <begin position="69"/>
        <end position="227"/>
    </location>
</feature>
<reference evidence="11" key="1">
    <citation type="submission" date="2022-10" db="EMBL/GenBank/DDBJ databases">
        <authorList>
            <person name="Byrne P K."/>
        </authorList>
    </citation>
    <scope>NUCLEOTIDE SEQUENCE</scope>
    <source>
        <strain evidence="11">IFO1815</strain>
    </source>
</reference>
<keyword evidence="5" id="KW-0234">DNA repair</keyword>
<sequence>MEQHPLSIPLQDDTKKKGILSFFQNTTTIKGNKVTKKKADVITLDDPSEDSNGAMMDTAEQKTITSATQEFADEMRAGSEKANAEDNILCCNSSSTKGTEYDKSTYKQTPGENSLAIKAKSKSSSPSSKRELSIIRKEQAKREKELKKQQREEEKHRKELLRQEEKRKKEQKAEEERQKRAEQKKQKEEEKRKKEEERLEAKRRKEEEKLKREEQIRSKEKAKERAQSRIGNFFKKVSDFNTPVVEKSDYEKFFLPFYAKDGVKVSNKWQLTKAQLDDIKKKIDDELSNTKDVTNSDELKSWLKSQKAPKGHKIKCKAVEVLQKMTLKEKTDDELQYLLAQVPHKYIKFYENVRPPYIGTYSVDFTLPVNDPFSTEGTGFNYDYDSDVEWVNEEEEGEVDNLESGEEEDDEDDEDIPSAGEFDGFLESEENSDVDGPTSAKRKYVGPLIPTICLQSDFENLSEDNKLYLRQIKAEVLIEADGPIDPFKEPEALTVSSKRSNSDLQTQKSSQSQSPEKKQKIVITNPKDLLQLLDEVQDSTFSLGTVTEIVQKNLPQYSKQTIKNTIKEHAIRGSGKGDLPRKWEVKDVQNWDNLRVNANTLTSSS</sequence>
<feature type="domain" description="Chromatin assembly factor 1 p150 subunit acidic region" evidence="8">
    <location>
        <begin position="129"/>
        <end position="263"/>
    </location>
</feature>
<feature type="region of interest" description="Disordered" evidence="7">
    <location>
        <begin position="494"/>
        <end position="521"/>
    </location>
</feature>
<dbReference type="PANTHER" id="PTHR15272">
    <property type="entry name" value="CHROMATIN ASSEMBLY FACTOR 1 SUBUNIT A CAF-1 SUBUNIT A"/>
    <property type="match status" value="1"/>
</dbReference>
<evidence type="ECO:0000256" key="4">
    <source>
        <dbReference type="ARBA" id="ARBA00023186"/>
    </source>
</evidence>
<dbReference type="InterPro" id="IPR048800">
    <property type="entry name" value="Cac1-like_C"/>
</dbReference>
<proteinExistence type="predicted"/>
<organism evidence="11 12">
    <name type="scientific">Saccharomyces mikatae IFO 1815</name>
    <dbReference type="NCBI Taxonomy" id="226126"/>
    <lineage>
        <taxon>Eukaryota</taxon>
        <taxon>Fungi</taxon>
        <taxon>Dikarya</taxon>
        <taxon>Ascomycota</taxon>
        <taxon>Saccharomycotina</taxon>
        <taxon>Saccharomycetes</taxon>
        <taxon>Saccharomycetales</taxon>
        <taxon>Saccharomycetaceae</taxon>
        <taxon>Saccharomyces</taxon>
    </lineage>
</organism>
<feature type="domain" description="Chromatin assembly factor 1 subunit A dimerization" evidence="9">
    <location>
        <begin position="345"/>
        <end position="415"/>
    </location>
</feature>
<evidence type="ECO:0000256" key="2">
    <source>
        <dbReference type="ARBA" id="ARBA00022705"/>
    </source>
</evidence>
<evidence type="ECO:0008006" key="13">
    <source>
        <dbReference type="Google" id="ProtNLM"/>
    </source>
</evidence>
<feature type="domain" description="Chromatin assembly factor 1 subunit Cac1-like C-terminal" evidence="10">
    <location>
        <begin position="529"/>
        <end position="585"/>
    </location>
</feature>
<dbReference type="GO" id="GO:0033186">
    <property type="term" value="C:CAF-1 complex"/>
    <property type="evidence" value="ECO:0007669"/>
    <property type="project" value="TreeGrafter"/>
</dbReference>
<evidence type="ECO:0000256" key="6">
    <source>
        <dbReference type="ARBA" id="ARBA00023242"/>
    </source>
</evidence>
<dbReference type="GeneID" id="80921812"/>
<dbReference type="GO" id="GO:0006281">
    <property type="term" value="P:DNA repair"/>
    <property type="evidence" value="ECO:0007669"/>
    <property type="project" value="UniProtKB-KW"/>
</dbReference>
<feature type="compositionally biased region" description="Basic and acidic residues" evidence="7">
    <location>
        <begin position="73"/>
        <end position="84"/>
    </location>
</feature>